<evidence type="ECO:0000256" key="8">
    <source>
        <dbReference type="ARBA" id="ARBA00022801"/>
    </source>
</evidence>
<evidence type="ECO:0000313" key="15">
    <source>
        <dbReference type="Proteomes" id="UP001500503"/>
    </source>
</evidence>
<evidence type="ECO:0000256" key="3">
    <source>
        <dbReference type="ARBA" id="ARBA00007931"/>
    </source>
</evidence>
<evidence type="ECO:0000256" key="13">
    <source>
        <dbReference type="SAM" id="Phobius"/>
    </source>
</evidence>
<dbReference type="InterPro" id="IPR052348">
    <property type="entry name" value="Metallopeptidase_M50B"/>
</dbReference>
<keyword evidence="12 13" id="KW-0472">Membrane</keyword>
<feature type="transmembrane region" description="Helical" evidence="13">
    <location>
        <begin position="206"/>
        <end position="224"/>
    </location>
</feature>
<evidence type="ECO:0000256" key="6">
    <source>
        <dbReference type="ARBA" id="ARBA00022692"/>
    </source>
</evidence>
<sequence>MSNVTALRSSVRPSPVFLFVLGLFALSGLAVWRYGTDVGQSARILLFVFVVSGWIVSLCLHEFGHAFFAFRSGDRSMAAKGYLTLNPLKYTDMALSFLLPVLFLLLGGIGLPGGAVYINRGAIRGRLRHSLISAAGPLANLAFAIVLGVVLTQLATSLDHALFWSALAFLAFLQVTAAVLNLLPVPGLDGFGIVEPYLPRSWVAQANRVGGYAFIALMALLWIGPINRGFFSIIYHLTDLFGINTDLTTVGHALFQFWQKVGLG</sequence>
<dbReference type="PANTHER" id="PTHR35864:SF1">
    <property type="entry name" value="ZINC METALLOPROTEASE YWHC-RELATED"/>
    <property type="match status" value="1"/>
</dbReference>
<reference evidence="15" key="1">
    <citation type="journal article" date="2019" name="Int. J. Syst. Evol. Microbiol.">
        <title>The Global Catalogue of Microorganisms (GCM) 10K type strain sequencing project: providing services to taxonomists for standard genome sequencing and annotation.</title>
        <authorList>
            <consortium name="The Broad Institute Genomics Platform"/>
            <consortium name="The Broad Institute Genome Sequencing Center for Infectious Disease"/>
            <person name="Wu L."/>
            <person name="Ma J."/>
        </authorList>
    </citation>
    <scope>NUCLEOTIDE SEQUENCE [LARGE SCALE GENOMIC DNA]</scope>
    <source>
        <strain evidence="15">JCM 17933</strain>
    </source>
</reference>
<keyword evidence="7" id="KW-0479">Metal-binding</keyword>
<evidence type="ECO:0000256" key="5">
    <source>
        <dbReference type="ARBA" id="ARBA00022670"/>
    </source>
</evidence>
<organism evidence="14 15">
    <name type="scientific">Actinoallomurus oryzae</name>
    <dbReference type="NCBI Taxonomy" id="502180"/>
    <lineage>
        <taxon>Bacteria</taxon>
        <taxon>Bacillati</taxon>
        <taxon>Actinomycetota</taxon>
        <taxon>Actinomycetes</taxon>
        <taxon>Streptosporangiales</taxon>
        <taxon>Thermomonosporaceae</taxon>
        <taxon>Actinoallomurus</taxon>
    </lineage>
</organism>
<feature type="transmembrane region" description="Helical" evidence="13">
    <location>
        <begin position="15"/>
        <end position="32"/>
    </location>
</feature>
<feature type="transmembrane region" description="Helical" evidence="13">
    <location>
        <begin position="44"/>
        <end position="68"/>
    </location>
</feature>
<dbReference type="GO" id="GO:0006508">
    <property type="term" value="P:proteolysis"/>
    <property type="evidence" value="ECO:0007669"/>
    <property type="project" value="UniProtKB-KW"/>
</dbReference>
<keyword evidence="9" id="KW-0862">Zinc</keyword>
<accession>A0ABP8QS64</accession>
<evidence type="ECO:0000256" key="2">
    <source>
        <dbReference type="ARBA" id="ARBA00004651"/>
    </source>
</evidence>
<comment type="similarity">
    <text evidence="3">Belongs to the peptidase M50B family.</text>
</comment>
<comment type="caution">
    <text evidence="14">The sequence shown here is derived from an EMBL/GenBank/DDBJ whole genome shotgun (WGS) entry which is preliminary data.</text>
</comment>
<feature type="transmembrane region" description="Helical" evidence="13">
    <location>
        <begin position="161"/>
        <end position="185"/>
    </location>
</feature>
<dbReference type="Proteomes" id="UP001500503">
    <property type="component" value="Unassembled WGS sequence"/>
</dbReference>
<evidence type="ECO:0000256" key="10">
    <source>
        <dbReference type="ARBA" id="ARBA00022989"/>
    </source>
</evidence>
<comment type="cofactor">
    <cofactor evidence="1">
        <name>Zn(2+)</name>
        <dbReference type="ChEBI" id="CHEBI:29105"/>
    </cofactor>
</comment>
<keyword evidence="8" id="KW-0378">Hydrolase</keyword>
<comment type="subcellular location">
    <subcellularLocation>
        <location evidence="2">Cell membrane</location>
        <topology evidence="2">Multi-pass membrane protein</topology>
    </subcellularLocation>
</comment>
<proteinExistence type="inferred from homology"/>
<dbReference type="PANTHER" id="PTHR35864">
    <property type="entry name" value="ZINC METALLOPROTEASE MJ0611-RELATED"/>
    <property type="match status" value="1"/>
</dbReference>
<evidence type="ECO:0000256" key="12">
    <source>
        <dbReference type="ARBA" id="ARBA00023136"/>
    </source>
</evidence>
<evidence type="ECO:0000256" key="1">
    <source>
        <dbReference type="ARBA" id="ARBA00001947"/>
    </source>
</evidence>
<evidence type="ECO:0000313" key="14">
    <source>
        <dbReference type="EMBL" id="GAA4508903.1"/>
    </source>
</evidence>
<name>A0ABP8QS64_9ACTN</name>
<dbReference type="GO" id="GO:0008233">
    <property type="term" value="F:peptidase activity"/>
    <property type="evidence" value="ECO:0007669"/>
    <property type="project" value="UniProtKB-KW"/>
</dbReference>
<feature type="transmembrane region" description="Helical" evidence="13">
    <location>
        <begin position="130"/>
        <end position="155"/>
    </location>
</feature>
<keyword evidence="6 13" id="KW-0812">Transmembrane</keyword>
<keyword evidence="10 13" id="KW-1133">Transmembrane helix</keyword>
<dbReference type="InterPro" id="IPR044537">
    <property type="entry name" value="Rip2-like"/>
</dbReference>
<keyword evidence="5 14" id="KW-0645">Protease</keyword>
<keyword evidence="4" id="KW-1003">Cell membrane</keyword>
<keyword evidence="11" id="KW-0482">Metalloprotease</keyword>
<feature type="transmembrane region" description="Helical" evidence="13">
    <location>
        <begin position="93"/>
        <end position="118"/>
    </location>
</feature>
<evidence type="ECO:0000256" key="7">
    <source>
        <dbReference type="ARBA" id="ARBA00022723"/>
    </source>
</evidence>
<dbReference type="EMBL" id="BAABHF010000043">
    <property type="protein sequence ID" value="GAA4508903.1"/>
    <property type="molecule type" value="Genomic_DNA"/>
</dbReference>
<evidence type="ECO:0000256" key="9">
    <source>
        <dbReference type="ARBA" id="ARBA00022833"/>
    </source>
</evidence>
<dbReference type="RefSeq" id="WP_345471087.1">
    <property type="nucleotide sequence ID" value="NZ_BAABHF010000043.1"/>
</dbReference>
<protein>
    <submittedName>
        <fullName evidence="14">Site-2 protease family protein</fullName>
    </submittedName>
</protein>
<evidence type="ECO:0000256" key="4">
    <source>
        <dbReference type="ARBA" id="ARBA00022475"/>
    </source>
</evidence>
<dbReference type="CDD" id="cd06158">
    <property type="entry name" value="S2P-M50_like_1"/>
    <property type="match status" value="1"/>
</dbReference>
<gene>
    <name evidence="14" type="ORF">GCM10023191_069270</name>
</gene>
<keyword evidence="15" id="KW-1185">Reference proteome</keyword>
<evidence type="ECO:0000256" key="11">
    <source>
        <dbReference type="ARBA" id="ARBA00023049"/>
    </source>
</evidence>